<keyword evidence="2" id="KW-1185">Reference proteome</keyword>
<protein>
    <submittedName>
        <fullName evidence="1">Uncharacterized protein</fullName>
    </submittedName>
</protein>
<proteinExistence type="predicted"/>
<evidence type="ECO:0000313" key="2">
    <source>
        <dbReference type="Proteomes" id="UP000765509"/>
    </source>
</evidence>
<reference evidence="1" key="1">
    <citation type="submission" date="2021-03" db="EMBL/GenBank/DDBJ databases">
        <title>Draft genome sequence of rust myrtle Austropuccinia psidii MF-1, a brazilian biotype.</title>
        <authorList>
            <person name="Quecine M.C."/>
            <person name="Pachon D.M.R."/>
            <person name="Bonatelli M.L."/>
            <person name="Correr F.H."/>
            <person name="Franceschini L.M."/>
            <person name="Leite T.F."/>
            <person name="Margarido G.R.A."/>
            <person name="Almeida C.A."/>
            <person name="Ferrarezi J.A."/>
            <person name="Labate C.A."/>
        </authorList>
    </citation>
    <scope>NUCLEOTIDE SEQUENCE</scope>
    <source>
        <strain evidence="1">MF-1</strain>
    </source>
</reference>
<accession>A0A9Q3KYW7</accession>
<sequence>MPICKPQALGWQTAPPRGIDLCTMAKLVRNTPGKKYQNAKRDNTIINLAQKTQVLSISPKSDKFGQDLQNKKWQDNLKRHLEDATSGDELPNISCKPISNNKETFQILVDGNEKINGNCFKTKPKRKKVRFNGHHELSNEETINEIEKEFTIMEERDKNLKDTDHITFLDRPLNNQEEPYEWQLENPEFIQQPPNKEEETESILENEYNYIYLPYVTFEDIYGDESQEILCEDKYLCHLPGANLNNIQLLDLLTEEGIKGNLENQFWDKIFEIATLPRRGLYFNQIWAQWYLGLNGSTYQTGRLKWVGDGYIFIDEDLWWSEFPSEAEIEERNTFLEALKDLILARLLNRQLSFPLGGVQL</sequence>
<organism evidence="1 2">
    <name type="scientific">Austropuccinia psidii MF-1</name>
    <dbReference type="NCBI Taxonomy" id="1389203"/>
    <lineage>
        <taxon>Eukaryota</taxon>
        <taxon>Fungi</taxon>
        <taxon>Dikarya</taxon>
        <taxon>Basidiomycota</taxon>
        <taxon>Pucciniomycotina</taxon>
        <taxon>Pucciniomycetes</taxon>
        <taxon>Pucciniales</taxon>
        <taxon>Sphaerophragmiaceae</taxon>
        <taxon>Austropuccinia</taxon>
    </lineage>
</organism>
<name>A0A9Q3KYW7_9BASI</name>
<comment type="caution">
    <text evidence="1">The sequence shown here is derived from an EMBL/GenBank/DDBJ whole genome shotgun (WGS) entry which is preliminary data.</text>
</comment>
<dbReference type="Proteomes" id="UP000765509">
    <property type="component" value="Unassembled WGS sequence"/>
</dbReference>
<dbReference type="AlphaFoldDB" id="A0A9Q3KYW7"/>
<dbReference type="EMBL" id="AVOT02129624">
    <property type="protein sequence ID" value="MBW0588189.1"/>
    <property type="molecule type" value="Genomic_DNA"/>
</dbReference>
<gene>
    <name evidence="1" type="ORF">O181_127904</name>
</gene>
<evidence type="ECO:0000313" key="1">
    <source>
        <dbReference type="EMBL" id="MBW0588189.1"/>
    </source>
</evidence>